<dbReference type="PANTHER" id="PTHR13375">
    <property type="entry name" value="FMS INTERACTING PROTEIN"/>
    <property type="match status" value="1"/>
</dbReference>
<proteinExistence type="inferred from homology"/>
<evidence type="ECO:0000256" key="2">
    <source>
        <dbReference type="ARBA" id="ARBA00008044"/>
    </source>
</evidence>
<accession>A0A9P6UP97</accession>
<keyword evidence="7" id="KW-1185">Reference proteome</keyword>
<dbReference type="Proteomes" id="UP000738325">
    <property type="component" value="Unassembled WGS sequence"/>
</dbReference>
<dbReference type="Pfam" id="PF09766">
    <property type="entry name" value="FmiP_Thoc5"/>
    <property type="match status" value="2"/>
</dbReference>
<evidence type="ECO:0000313" key="7">
    <source>
        <dbReference type="Proteomes" id="UP000738325"/>
    </source>
</evidence>
<feature type="compositionally biased region" description="Basic and acidic residues" evidence="5">
    <location>
        <begin position="395"/>
        <end position="404"/>
    </location>
</feature>
<feature type="region of interest" description="Disordered" evidence="5">
    <location>
        <begin position="260"/>
        <end position="279"/>
    </location>
</feature>
<evidence type="ECO:0000256" key="3">
    <source>
        <dbReference type="ARBA" id="ARBA00023242"/>
    </source>
</evidence>
<reference evidence="6" key="1">
    <citation type="journal article" date="2020" name="Fungal Divers.">
        <title>Resolving the Mortierellaceae phylogeny through synthesis of multi-gene phylogenetics and phylogenomics.</title>
        <authorList>
            <person name="Vandepol N."/>
            <person name="Liber J."/>
            <person name="Desiro A."/>
            <person name="Na H."/>
            <person name="Kennedy M."/>
            <person name="Barry K."/>
            <person name="Grigoriev I.V."/>
            <person name="Miller A.N."/>
            <person name="O'Donnell K."/>
            <person name="Stajich J.E."/>
            <person name="Bonito G."/>
        </authorList>
    </citation>
    <scope>NUCLEOTIDE SEQUENCE</scope>
    <source>
        <strain evidence="6">REB-010B</strain>
    </source>
</reference>
<evidence type="ECO:0000313" key="6">
    <source>
        <dbReference type="EMBL" id="KAG0313827.1"/>
    </source>
</evidence>
<keyword evidence="3" id="KW-0539">Nucleus</keyword>
<evidence type="ECO:0000256" key="5">
    <source>
        <dbReference type="SAM" id="MobiDB-lite"/>
    </source>
</evidence>
<feature type="coiled-coil region" evidence="4">
    <location>
        <begin position="189"/>
        <end position="223"/>
    </location>
</feature>
<name>A0A9P6UP97_9FUNG</name>
<dbReference type="OrthoDB" id="20582at2759"/>
<comment type="caution">
    <text evidence="6">The sequence shown here is derived from an EMBL/GenBank/DDBJ whole genome shotgun (WGS) entry which is preliminary data.</text>
</comment>
<dbReference type="GO" id="GO:0003729">
    <property type="term" value="F:mRNA binding"/>
    <property type="evidence" value="ECO:0007669"/>
    <property type="project" value="TreeGrafter"/>
</dbReference>
<dbReference type="GO" id="GO:0000445">
    <property type="term" value="C:THO complex part of transcription export complex"/>
    <property type="evidence" value="ECO:0007669"/>
    <property type="project" value="TreeGrafter"/>
</dbReference>
<comment type="similarity">
    <text evidence="2">Belongs to the THOC5 family.</text>
</comment>
<feature type="region of interest" description="Disordered" evidence="5">
    <location>
        <begin position="704"/>
        <end position="761"/>
    </location>
</feature>
<evidence type="ECO:0000256" key="4">
    <source>
        <dbReference type="SAM" id="Coils"/>
    </source>
</evidence>
<gene>
    <name evidence="6" type="primary">THOC5</name>
    <name evidence="6" type="ORF">BGZ99_008571</name>
</gene>
<protein>
    <submittedName>
        <fullName evidence="6">THO complex subunit 5</fullName>
    </submittedName>
</protein>
<evidence type="ECO:0000256" key="1">
    <source>
        <dbReference type="ARBA" id="ARBA00004123"/>
    </source>
</evidence>
<organism evidence="6 7">
    <name type="scientific">Dissophora globulifera</name>
    <dbReference type="NCBI Taxonomy" id="979702"/>
    <lineage>
        <taxon>Eukaryota</taxon>
        <taxon>Fungi</taxon>
        <taxon>Fungi incertae sedis</taxon>
        <taxon>Mucoromycota</taxon>
        <taxon>Mortierellomycotina</taxon>
        <taxon>Mortierellomycetes</taxon>
        <taxon>Mortierellales</taxon>
        <taxon>Mortierellaceae</taxon>
        <taxon>Dissophora</taxon>
    </lineage>
</organism>
<feature type="region of interest" description="Disordered" evidence="5">
    <location>
        <begin position="381"/>
        <end position="404"/>
    </location>
</feature>
<dbReference type="AlphaFoldDB" id="A0A9P6UP97"/>
<dbReference type="GO" id="GO:0006406">
    <property type="term" value="P:mRNA export from nucleus"/>
    <property type="evidence" value="ECO:0007669"/>
    <property type="project" value="TreeGrafter"/>
</dbReference>
<sequence>MTSAKAAVARHPETVARLCNELQELSAQIVQTRRQQTTQDDVGMDVDFEEDNTAKVDPVLQQQLAQSVKTGNLLLSLLKNINRDVYQQEHELRNDLTDQKLALGTVDLGYQNIKYQRKYLLGEISRCRDMETLYQDVPLVSLEDFKRSAPAHLVEGVTEEHQLMQARLQFELEERMRYDAEKRRLLAVKVQLTKANKARKAQINKAEKQLEAYVESSQALEGLFQEPMEPIRTHNDLMEAAAAATTAATSTAALSSSESASSTIVAHGEPTASSQSQDLDSAMEIETKVVAPIRISTAELRKRNDVAQLLPHPLYVLFRQACAFSATFGEEVRAEIQGDIQAAQVEARVLAAAEQAAATSKTSQNNTIRSGTVTNVVPVESPSLQKDAMADDDEPASKERRSSFARTDNRYERYPLDIVIKIKKDAYAGSHTIAHLRFGYLTRLGVVVVAVEAAPGILKLDPSLILQELFPKDYGEVCPNPEAAFMGMTSYDTLLSADGGVGEQGSDLVLDTSKAGGYAFRWAQEICGLDFLGPFSQGWGLATGTDHAGAIADDLPQASSTEVLSGTGNRRAFLSQVVRMIRSRRRAWKALERQLEDLERGVLPLPKIKMSTELMGTGLLSFEPNNRAILNNNRQGNAQSKVVISGWQAVAEGTGSKYASLYKVQFLMPDPRLSTKAVSAKVLVAEATVEIALAYVDRRPKWELKPGPGFPESMRATSNGVGGSYGDSQPDEASGMSVDDATESSVQTPSSIPEEEVKDRSPFLDTLMNTVNVDIPTSLYRAEPGDRNMLLTIQLTRIITDLSTVMETVSQ</sequence>
<comment type="subcellular location">
    <subcellularLocation>
        <location evidence="1">Nucleus</location>
    </subcellularLocation>
</comment>
<keyword evidence="4" id="KW-0175">Coiled coil</keyword>
<dbReference type="InterPro" id="IPR019163">
    <property type="entry name" value="THO_Thoc5"/>
</dbReference>
<dbReference type="PANTHER" id="PTHR13375:SF3">
    <property type="entry name" value="THO COMPLEX SUBUNIT 5 HOMOLOG"/>
    <property type="match status" value="1"/>
</dbReference>
<dbReference type="EMBL" id="JAAAIP010000670">
    <property type="protein sequence ID" value="KAG0313827.1"/>
    <property type="molecule type" value="Genomic_DNA"/>
</dbReference>